<keyword evidence="1" id="KW-1133">Transmembrane helix</keyword>
<feature type="transmembrane region" description="Helical" evidence="1">
    <location>
        <begin position="46"/>
        <end position="67"/>
    </location>
</feature>
<accession>A0A926EJP1</accession>
<evidence type="ECO:0000313" key="3">
    <source>
        <dbReference type="Proteomes" id="UP000623678"/>
    </source>
</evidence>
<evidence type="ECO:0000256" key="1">
    <source>
        <dbReference type="SAM" id="Phobius"/>
    </source>
</evidence>
<evidence type="ECO:0000313" key="2">
    <source>
        <dbReference type="EMBL" id="MBC8584613.1"/>
    </source>
</evidence>
<dbReference type="PANTHER" id="PTHR36007:SF2">
    <property type="entry name" value="TRANSPORT PROTEIN-RELATED"/>
    <property type="match status" value="1"/>
</dbReference>
<reference evidence="2" key="1">
    <citation type="submission" date="2020-08" db="EMBL/GenBank/DDBJ databases">
        <title>Genome public.</title>
        <authorList>
            <person name="Liu C."/>
            <person name="Sun Q."/>
        </authorList>
    </citation>
    <scope>NUCLEOTIDE SEQUENCE</scope>
    <source>
        <strain evidence="2">NSJ-64</strain>
    </source>
</reference>
<protein>
    <submittedName>
        <fullName evidence="2">Small multi-drug export protein</fullName>
    </submittedName>
</protein>
<dbReference type="PANTHER" id="PTHR36007">
    <property type="entry name" value="TRANSPORT PROTEIN-RELATED"/>
    <property type="match status" value="1"/>
</dbReference>
<dbReference type="Pfam" id="PF06695">
    <property type="entry name" value="Sm_multidrug_ex"/>
    <property type="match status" value="1"/>
</dbReference>
<dbReference type="AlphaFoldDB" id="A0A926EJP1"/>
<dbReference type="EMBL" id="JACRTD010000002">
    <property type="protein sequence ID" value="MBC8584613.1"/>
    <property type="molecule type" value="Genomic_DNA"/>
</dbReference>
<comment type="caution">
    <text evidence="2">The sequence shown here is derived from an EMBL/GenBank/DDBJ whole genome shotgun (WGS) entry which is preliminary data.</text>
</comment>
<dbReference type="Proteomes" id="UP000623678">
    <property type="component" value="Unassembled WGS sequence"/>
</dbReference>
<gene>
    <name evidence="2" type="ORF">H8705_03355</name>
</gene>
<feature type="transmembrane region" description="Helical" evidence="1">
    <location>
        <begin position="104"/>
        <end position="132"/>
    </location>
</feature>
<name>A0A926EJP1_9FIRM</name>
<dbReference type="RefSeq" id="WP_262394438.1">
    <property type="nucleotide sequence ID" value="NZ_JACRTD010000002.1"/>
</dbReference>
<feature type="transmembrane region" description="Helical" evidence="1">
    <location>
        <begin position="138"/>
        <end position="160"/>
    </location>
</feature>
<feature type="transmembrane region" description="Helical" evidence="1">
    <location>
        <begin position="20"/>
        <end position="40"/>
    </location>
</feature>
<keyword evidence="1" id="KW-0812">Transmembrane</keyword>
<proteinExistence type="predicted"/>
<sequence length="166" mass="17880">MNQLIDRLFEFLSVAGKEVALFIVSMVPLIELRGSIPLGAALGMPWYTVLVISLIGNLIPVPFIIWFGRPLFKWLKQTKLLSGITHKVETRLMKKADKVTKYELIGLCLFVAVPLPGTGAWSGAAIAALLGMRMLPSFISIALGVVIAGVIMTLGSYGVLGAISLL</sequence>
<dbReference type="InterPro" id="IPR009577">
    <property type="entry name" value="Sm_multidrug_ex"/>
</dbReference>
<keyword evidence="1" id="KW-0472">Membrane</keyword>
<keyword evidence="3" id="KW-1185">Reference proteome</keyword>
<organism evidence="2 3">
    <name type="scientific">Youxingia wuxianensis</name>
    <dbReference type="NCBI Taxonomy" id="2763678"/>
    <lineage>
        <taxon>Bacteria</taxon>
        <taxon>Bacillati</taxon>
        <taxon>Bacillota</taxon>
        <taxon>Clostridia</taxon>
        <taxon>Eubacteriales</taxon>
        <taxon>Oscillospiraceae</taxon>
        <taxon>Youxingia</taxon>
    </lineage>
</organism>